<evidence type="ECO:0000313" key="1">
    <source>
        <dbReference type="EMBL" id="CAA2976447.1"/>
    </source>
</evidence>
<reference evidence="1 2" key="1">
    <citation type="submission" date="2019-12" db="EMBL/GenBank/DDBJ databases">
        <authorList>
            <person name="Alioto T."/>
            <person name="Alioto T."/>
            <person name="Gomez Garrido J."/>
        </authorList>
    </citation>
    <scope>NUCLEOTIDE SEQUENCE [LARGE SCALE GENOMIC DNA]</scope>
</reference>
<sequence length="82" mass="8938">MEGTSYGVAIMPNNLHSLVNNEDPWILRHGTHFSLPRPSKIQIRREAGGTKEAAGDGHPINGELQTSNCKVLSIEISLEDST</sequence>
<organism evidence="1 2">
    <name type="scientific">Olea europaea subsp. europaea</name>
    <dbReference type="NCBI Taxonomy" id="158383"/>
    <lineage>
        <taxon>Eukaryota</taxon>
        <taxon>Viridiplantae</taxon>
        <taxon>Streptophyta</taxon>
        <taxon>Embryophyta</taxon>
        <taxon>Tracheophyta</taxon>
        <taxon>Spermatophyta</taxon>
        <taxon>Magnoliopsida</taxon>
        <taxon>eudicotyledons</taxon>
        <taxon>Gunneridae</taxon>
        <taxon>Pentapetalae</taxon>
        <taxon>asterids</taxon>
        <taxon>lamiids</taxon>
        <taxon>Lamiales</taxon>
        <taxon>Oleaceae</taxon>
        <taxon>Oleeae</taxon>
        <taxon>Olea</taxon>
    </lineage>
</organism>
<dbReference type="OrthoDB" id="928273at2759"/>
<evidence type="ECO:0000313" key="2">
    <source>
        <dbReference type="Proteomes" id="UP000594638"/>
    </source>
</evidence>
<dbReference type="AlphaFoldDB" id="A0A8S0RCZ9"/>
<feature type="non-terminal residue" evidence="1">
    <location>
        <position position="82"/>
    </location>
</feature>
<keyword evidence="2" id="KW-1185">Reference proteome</keyword>
<dbReference type="Gramene" id="OE9A103775T1">
    <property type="protein sequence ID" value="OE9A103775C1"/>
    <property type="gene ID" value="OE9A103775"/>
</dbReference>
<comment type="caution">
    <text evidence="1">The sequence shown here is derived from an EMBL/GenBank/DDBJ whole genome shotgun (WGS) entry which is preliminary data.</text>
</comment>
<dbReference type="Proteomes" id="UP000594638">
    <property type="component" value="Unassembled WGS sequence"/>
</dbReference>
<accession>A0A8S0RCZ9</accession>
<proteinExistence type="predicted"/>
<name>A0A8S0RCZ9_OLEEU</name>
<gene>
    <name evidence="1" type="ORF">OLEA9_A103775</name>
</gene>
<protein>
    <submittedName>
        <fullName evidence="1">Uncharacterized protein</fullName>
    </submittedName>
</protein>
<dbReference type="EMBL" id="CACTIH010002437">
    <property type="protein sequence ID" value="CAA2976447.1"/>
    <property type="molecule type" value="Genomic_DNA"/>
</dbReference>